<reference evidence="1" key="2">
    <citation type="journal article" date="2022" name="Res Sq">
        <title>Comparative Genomics Reveals Insights into the Divergent Evolution of Astigmatic Mites and Household Pest Adaptations.</title>
        <authorList>
            <person name="Xiong Q."/>
            <person name="Wan A.T.-Y."/>
            <person name="Liu X.-Y."/>
            <person name="Fung C.S.-H."/>
            <person name="Xiao X."/>
            <person name="Malainual N."/>
            <person name="Hou J."/>
            <person name="Wang L."/>
            <person name="Wang M."/>
            <person name="Yang K."/>
            <person name="Cui Y."/>
            <person name="Leung E."/>
            <person name="Nong W."/>
            <person name="Shin S.-K."/>
            <person name="Au S."/>
            <person name="Jeong K.Y."/>
            <person name="Chew F.T."/>
            <person name="Hui J."/>
            <person name="Leung T.F."/>
            <person name="Tungtrongchitr A."/>
            <person name="Zhong N."/>
            <person name="Liu Z."/>
            <person name="Tsui S."/>
        </authorList>
    </citation>
    <scope>NUCLEOTIDE SEQUENCE</scope>
    <source>
        <strain evidence="1">Derf</strain>
        <tissue evidence="1">Whole organism</tissue>
    </source>
</reference>
<dbReference type="AlphaFoldDB" id="A0A922HN23"/>
<name>A0A922HN23_DERFA</name>
<gene>
    <name evidence="1" type="ORF">DERF_013754</name>
</gene>
<reference evidence="1" key="1">
    <citation type="submission" date="2013-05" db="EMBL/GenBank/DDBJ databases">
        <authorList>
            <person name="Yim A.K.Y."/>
            <person name="Chan T.F."/>
            <person name="Ji K.M."/>
            <person name="Liu X.Y."/>
            <person name="Zhou J.W."/>
            <person name="Li R.Q."/>
            <person name="Yang K.Y."/>
            <person name="Li J."/>
            <person name="Li M."/>
            <person name="Law P.T.W."/>
            <person name="Wu Y.L."/>
            <person name="Cai Z.L."/>
            <person name="Qin H."/>
            <person name="Bao Y."/>
            <person name="Leung R.K.K."/>
            <person name="Ng P.K.S."/>
            <person name="Zou J."/>
            <person name="Zhong X.J."/>
            <person name="Ran P.X."/>
            <person name="Zhong N.S."/>
            <person name="Liu Z.G."/>
            <person name="Tsui S.K.W."/>
        </authorList>
    </citation>
    <scope>NUCLEOTIDE SEQUENCE</scope>
    <source>
        <strain evidence="1">Derf</strain>
        <tissue evidence="1">Whole organism</tissue>
    </source>
</reference>
<keyword evidence="2" id="KW-1185">Reference proteome</keyword>
<accession>A0A922HN23</accession>
<evidence type="ECO:0000313" key="2">
    <source>
        <dbReference type="Proteomes" id="UP000790347"/>
    </source>
</evidence>
<evidence type="ECO:0000313" key="1">
    <source>
        <dbReference type="EMBL" id="KAH9497796.1"/>
    </source>
</evidence>
<proteinExistence type="predicted"/>
<dbReference type="EMBL" id="ASGP02000007">
    <property type="protein sequence ID" value="KAH9497796.1"/>
    <property type="molecule type" value="Genomic_DNA"/>
</dbReference>
<comment type="caution">
    <text evidence="1">The sequence shown here is derived from an EMBL/GenBank/DDBJ whole genome shotgun (WGS) entry which is preliminary data.</text>
</comment>
<sequence length="94" mass="11302">MIYHEKENEMFSMTIKKKLEARTFKFQIIHEITIVTMRKKVKLANRRVLILDNFVSAGTFGIQSRRFENALLIDCVRRRSFLFAERRFVTTFII</sequence>
<organism evidence="1 2">
    <name type="scientific">Dermatophagoides farinae</name>
    <name type="common">American house dust mite</name>
    <dbReference type="NCBI Taxonomy" id="6954"/>
    <lineage>
        <taxon>Eukaryota</taxon>
        <taxon>Metazoa</taxon>
        <taxon>Ecdysozoa</taxon>
        <taxon>Arthropoda</taxon>
        <taxon>Chelicerata</taxon>
        <taxon>Arachnida</taxon>
        <taxon>Acari</taxon>
        <taxon>Acariformes</taxon>
        <taxon>Sarcoptiformes</taxon>
        <taxon>Astigmata</taxon>
        <taxon>Psoroptidia</taxon>
        <taxon>Analgoidea</taxon>
        <taxon>Pyroglyphidae</taxon>
        <taxon>Dermatophagoidinae</taxon>
        <taxon>Dermatophagoides</taxon>
    </lineage>
</organism>
<protein>
    <submittedName>
        <fullName evidence="1">Uncharacterized protein</fullName>
    </submittedName>
</protein>
<dbReference type="Proteomes" id="UP000790347">
    <property type="component" value="Unassembled WGS sequence"/>
</dbReference>